<dbReference type="InterPro" id="IPR057599">
    <property type="entry name" value="TORTIFOLIA1/TORL1-2_C"/>
</dbReference>
<feature type="compositionally biased region" description="Polar residues" evidence="1">
    <location>
        <begin position="657"/>
        <end position="666"/>
    </location>
</feature>
<dbReference type="InterPro" id="IPR033337">
    <property type="entry name" value="TORTIFOLIA1/SINE1-2"/>
</dbReference>
<organism evidence="3 4">
    <name type="scientific">Rubroshorea leprosula</name>
    <dbReference type="NCBI Taxonomy" id="152421"/>
    <lineage>
        <taxon>Eukaryota</taxon>
        <taxon>Viridiplantae</taxon>
        <taxon>Streptophyta</taxon>
        <taxon>Embryophyta</taxon>
        <taxon>Tracheophyta</taxon>
        <taxon>Spermatophyta</taxon>
        <taxon>Magnoliopsida</taxon>
        <taxon>eudicotyledons</taxon>
        <taxon>Gunneridae</taxon>
        <taxon>Pentapetalae</taxon>
        <taxon>rosids</taxon>
        <taxon>malvids</taxon>
        <taxon>Malvales</taxon>
        <taxon>Dipterocarpaceae</taxon>
        <taxon>Rubroshorea</taxon>
    </lineage>
</organism>
<keyword evidence="4" id="KW-1185">Reference proteome</keyword>
<dbReference type="Pfam" id="PF24714">
    <property type="entry name" value="TOR1L1_N"/>
    <property type="match status" value="1"/>
</dbReference>
<dbReference type="InterPro" id="IPR011989">
    <property type="entry name" value="ARM-like"/>
</dbReference>
<evidence type="ECO:0000259" key="2">
    <source>
        <dbReference type="SMART" id="SM01349"/>
    </source>
</evidence>
<dbReference type="Gene3D" id="1.25.10.10">
    <property type="entry name" value="Leucine-rich Repeat Variant"/>
    <property type="match status" value="2"/>
</dbReference>
<dbReference type="PANTHER" id="PTHR31355">
    <property type="entry name" value="MICROTUBULE-ASSOCIATED PROTEIN TORTIFOLIA1"/>
    <property type="match status" value="1"/>
</dbReference>
<sequence>MMKAQAHVRGKGPSKVNSQQVVFELKQKVNLALIKLADRDTYQIGVDELDKTAECLTPDKISPFLSCILDTDSEQKSAVRKECIRLMGTLARFHEGLVGPYLGKMVTSIVKRLKDPDTIVRDSCVETMGVLASKLSNCEDDSNGVFVVLVKPLFEALGEQYKQVQSGAALCLASIIDNIHDPPSSILQRMLTRTIKLLKNPHFMAKPAVIELNRSIIQAGGATTLGVLAAAIASIQEALKNNDWTTRKAASVALGEIASSGASFLESFKASCIRSLESCRFDKVKPVRETVLLALQYWRSLPGPDTPEPSETGSSIKENSYAGDYSDLTSNGDSGWKNVTRKKAVMNSAIGRKPLSARKTSRNYVEDPQNSKEDDWHFEIAIPKTHGVSLADPHDEESEGSSVTKTLERMATVTSIHDIGYEFVPMDDKQECSSVSNLVTDFQTNTVAVSPDHLEKGSSQKPMVRNQRFASEEITHEDEEVYSTKLHDRRSLDSTVTESSCANGCCSQVANEMVCIRKQLMEIENKQSNLVDLLQEFSRGIMDSLSMLQSKVLSLEHVVEGIAQDLVHGGRYSDLLGSKLMKQSQGVSPRLSTSTPRPSVDIRNRQHSLLSVKSSDIWEEKMLSRSNFSNSTKQSKNVWTNQAVKVGRNPLEKEVQKSSGRGTQTMGHVRKNEAAPASACVPLSSTNSSRQNRPGNKNGLWQNVKGFLCEGDLDSAYTEALSSSNELVLIELLDRTGPVIESLSHKTICDILSTLASYLLEQRFMNSIIPWLQQASYPISFSICNLYKTYSFQVVELSTAHGSNHLILPPNARRELLSAIQEAMNMEFSNPAEGRSVTQLAMKLHQVWGKCS</sequence>
<protein>
    <recommendedName>
        <fullName evidence="2">TOG domain-containing protein</fullName>
    </recommendedName>
</protein>
<dbReference type="EMBL" id="BPVZ01000055">
    <property type="protein sequence ID" value="GKV20481.1"/>
    <property type="molecule type" value="Genomic_DNA"/>
</dbReference>
<feature type="region of interest" description="Disordered" evidence="1">
    <location>
        <begin position="652"/>
        <end position="697"/>
    </location>
</feature>
<evidence type="ECO:0000313" key="4">
    <source>
        <dbReference type="Proteomes" id="UP001054252"/>
    </source>
</evidence>
<proteinExistence type="predicted"/>
<reference evidence="3 4" key="1">
    <citation type="journal article" date="2021" name="Commun. Biol.">
        <title>The genome of Shorea leprosula (Dipterocarpaceae) highlights the ecological relevance of drought in aseasonal tropical rainforests.</title>
        <authorList>
            <person name="Ng K.K.S."/>
            <person name="Kobayashi M.J."/>
            <person name="Fawcett J.A."/>
            <person name="Hatakeyama M."/>
            <person name="Paape T."/>
            <person name="Ng C.H."/>
            <person name="Ang C.C."/>
            <person name="Tnah L.H."/>
            <person name="Lee C.T."/>
            <person name="Nishiyama T."/>
            <person name="Sese J."/>
            <person name="O'Brien M.J."/>
            <person name="Copetti D."/>
            <person name="Mohd Noor M.I."/>
            <person name="Ong R.C."/>
            <person name="Putra M."/>
            <person name="Sireger I.Z."/>
            <person name="Indrioko S."/>
            <person name="Kosugi Y."/>
            <person name="Izuno A."/>
            <person name="Isagi Y."/>
            <person name="Lee S.L."/>
            <person name="Shimizu K.K."/>
        </authorList>
    </citation>
    <scope>NUCLEOTIDE SEQUENCE [LARGE SCALE GENOMIC DNA]</scope>
    <source>
        <strain evidence="3">214</strain>
    </source>
</reference>
<dbReference type="PANTHER" id="PTHR31355:SF22">
    <property type="entry name" value="TORTIFOLIA1-LIKE PROTEIN 2"/>
    <property type="match status" value="1"/>
</dbReference>
<dbReference type="SUPFAM" id="SSF48371">
    <property type="entry name" value="ARM repeat"/>
    <property type="match status" value="1"/>
</dbReference>
<dbReference type="SMART" id="SM01349">
    <property type="entry name" value="TOG"/>
    <property type="match status" value="1"/>
</dbReference>
<dbReference type="Proteomes" id="UP001054252">
    <property type="component" value="Unassembled WGS sequence"/>
</dbReference>
<feature type="domain" description="TOG" evidence="2">
    <location>
        <begin position="48"/>
        <end position="290"/>
    </location>
</feature>
<dbReference type="InterPro" id="IPR034085">
    <property type="entry name" value="TOG"/>
</dbReference>
<gene>
    <name evidence="3" type="ORF">SLEP1_g30603</name>
</gene>
<dbReference type="GO" id="GO:0005874">
    <property type="term" value="C:microtubule"/>
    <property type="evidence" value="ECO:0007669"/>
    <property type="project" value="InterPro"/>
</dbReference>
<dbReference type="GO" id="GO:0008017">
    <property type="term" value="F:microtubule binding"/>
    <property type="evidence" value="ECO:0007669"/>
    <property type="project" value="InterPro"/>
</dbReference>
<feature type="region of interest" description="Disordered" evidence="1">
    <location>
        <begin position="303"/>
        <end position="324"/>
    </location>
</feature>
<comment type="caution">
    <text evidence="3">The sequence shown here is derived from an EMBL/GenBank/DDBJ whole genome shotgun (WGS) entry which is preliminary data.</text>
</comment>
<evidence type="ECO:0000313" key="3">
    <source>
        <dbReference type="EMBL" id="GKV20481.1"/>
    </source>
</evidence>
<feature type="compositionally biased region" description="Polar residues" evidence="1">
    <location>
        <begin position="683"/>
        <end position="697"/>
    </location>
</feature>
<dbReference type="Pfam" id="PF24713">
    <property type="entry name" value="TOR1L1_C"/>
    <property type="match status" value="1"/>
</dbReference>
<dbReference type="InterPro" id="IPR016024">
    <property type="entry name" value="ARM-type_fold"/>
</dbReference>
<dbReference type="AlphaFoldDB" id="A0AAV5K671"/>
<name>A0AAV5K671_9ROSI</name>
<dbReference type="InterPro" id="IPR057600">
    <property type="entry name" value="TORTIFOLIA1/SINE1-2_N"/>
</dbReference>
<evidence type="ECO:0000256" key="1">
    <source>
        <dbReference type="SAM" id="MobiDB-lite"/>
    </source>
</evidence>
<feature type="compositionally biased region" description="Polar residues" evidence="1">
    <location>
        <begin position="309"/>
        <end position="318"/>
    </location>
</feature>
<accession>A0AAV5K671</accession>